<proteinExistence type="predicted"/>
<organism evidence="1 2">
    <name type="scientific">Paenibacillus mesotrionivorans</name>
    <dbReference type="NCBI Taxonomy" id="3160968"/>
    <lineage>
        <taxon>Bacteria</taxon>
        <taxon>Bacillati</taxon>
        <taxon>Bacillota</taxon>
        <taxon>Bacilli</taxon>
        <taxon>Bacillales</taxon>
        <taxon>Paenibacillaceae</taxon>
        <taxon>Paenibacillus</taxon>
    </lineage>
</organism>
<accession>A0ACC7NZF0</accession>
<protein>
    <submittedName>
        <fullName evidence="1">Helix-turn-helix domain-containing protein</fullName>
    </submittedName>
</protein>
<evidence type="ECO:0000313" key="1">
    <source>
        <dbReference type="EMBL" id="MFM9328427.1"/>
    </source>
</evidence>
<reference evidence="1" key="1">
    <citation type="submission" date="2024-12" db="EMBL/GenBank/DDBJ databases">
        <authorList>
            <person name="Wu N."/>
        </authorList>
    </citation>
    <scope>NUCLEOTIDE SEQUENCE</scope>
    <source>
        <strain evidence="1">P15</strain>
    </source>
</reference>
<dbReference type="Proteomes" id="UP001631969">
    <property type="component" value="Unassembled WGS sequence"/>
</dbReference>
<evidence type="ECO:0000313" key="2">
    <source>
        <dbReference type="Proteomes" id="UP001631969"/>
    </source>
</evidence>
<gene>
    <name evidence="1" type="ORF">ACI1P1_09025</name>
</gene>
<sequence>MYKLMIADDEALEREGLEMMTRRMLPDMFTYVHAENGRKAIQLAEEERPDFIFMDIKMPGIQGLDAIREIRKRQPEARVVLVTAHDFFAYAKEAVSLGVKEYILKPAKREELLEVLHRLMTEKEGERSRRAEELVLREKLSRLLPLVENELTLMLMTDCVLETDLSHLTGLAGLQWSTGYAMVLVFPLGEAGWEVFRQVRQELYNSFKVYAKSRLACMVSPLLGNKIAVMVPVAERGAGFTQRVEAVRRGEEFLDYVQNRFGLTPIIGIGPLSEGVHGLRDSYRAASLSASAVPSDAQLRIRHAEDMRQPEEQELAAELEQGLLEALRRQQAEEARWRIGQILDSLFAIAPGDMIRCRNEVCAMLLSAARRLPVRVPRELLAELAAAEGEETLRHAAGEQVERLLAAMSAEREQRQQHVIERAKRYMEQWYKTDVSMEQTAESVNLSPYYFSKVFKQYTGENFTDYLTRLRIGEAKRLLADGELSFKEICYEVGYNDPNYFSRIFKKTTGVTPTEYRQQGAE</sequence>
<keyword evidence="2" id="KW-1185">Reference proteome</keyword>
<dbReference type="EMBL" id="JBJURJ010000005">
    <property type="protein sequence ID" value="MFM9328427.1"/>
    <property type="molecule type" value="Genomic_DNA"/>
</dbReference>
<name>A0ACC7NZF0_9BACL</name>
<comment type="caution">
    <text evidence="1">The sequence shown here is derived from an EMBL/GenBank/DDBJ whole genome shotgun (WGS) entry which is preliminary data.</text>
</comment>